<feature type="transmembrane region" description="Helical" evidence="8">
    <location>
        <begin position="136"/>
        <end position="165"/>
    </location>
</feature>
<protein>
    <recommendedName>
        <fullName evidence="8">Probable membrane transporter protein</fullName>
    </recommendedName>
</protein>
<dbReference type="Proteomes" id="UP000223913">
    <property type="component" value="Unassembled WGS sequence"/>
</dbReference>
<dbReference type="PANTHER" id="PTHR30269:SF0">
    <property type="entry name" value="MEMBRANE TRANSPORTER PROTEIN YFCA-RELATED"/>
    <property type="match status" value="1"/>
</dbReference>
<dbReference type="InterPro" id="IPR052017">
    <property type="entry name" value="TSUP"/>
</dbReference>
<dbReference type="AlphaFoldDB" id="A0A2D0N455"/>
<dbReference type="EMBL" id="PDUD01000033">
    <property type="protein sequence ID" value="PHN03284.1"/>
    <property type="molecule type" value="Genomic_DNA"/>
</dbReference>
<evidence type="ECO:0000256" key="2">
    <source>
        <dbReference type="ARBA" id="ARBA00009142"/>
    </source>
</evidence>
<dbReference type="PANTHER" id="PTHR30269">
    <property type="entry name" value="TRANSMEMBRANE PROTEIN YFCA"/>
    <property type="match status" value="1"/>
</dbReference>
<evidence type="ECO:0000256" key="6">
    <source>
        <dbReference type="ARBA" id="ARBA00022989"/>
    </source>
</evidence>
<comment type="caution">
    <text evidence="9">The sequence shown here is derived from an EMBL/GenBank/DDBJ whole genome shotgun (WGS) entry which is preliminary data.</text>
</comment>
<name>A0A2D0N455_FLAN2</name>
<dbReference type="OrthoDB" id="554695at2"/>
<keyword evidence="6 8" id="KW-1133">Transmembrane helix</keyword>
<evidence type="ECO:0000313" key="9">
    <source>
        <dbReference type="EMBL" id="PHN03284.1"/>
    </source>
</evidence>
<feature type="transmembrane region" description="Helical" evidence="8">
    <location>
        <begin position="77"/>
        <end position="97"/>
    </location>
</feature>
<organism evidence="9 10">
    <name type="scientific">Flavilitoribacter nigricans (strain ATCC 23147 / DSM 23189 / NBRC 102662 / NCIMB 1420 / SS-2)</name>
    <name type="common">Lewinella nigricans</name>
    <dbReference type="NCBI Taxonomy" id="1122177"/>
    <lineage>
        <taxon>Bacteria</taxon>
        <taxon>Pseudomonadati</taxon>
        <taxon>Bacteroidota</taxon>
        <taxon>Saprospiria</taxon>
        <taxon>Saprospirales</taxon>
        <taxon>Lewinellaceae</taxon>
        <taxon>Flavilitoribacter</taxon>
    </lineage>
</organism>
<feature type="transmembrane region" description="Helical" evidence="8">
    <location>
        <begin position="177"/>
        <end position="196"/>
    </location>
</feature>
<feature type="transmembrane region" description="Helical" evidence="8">
    <location>
        <begin position="232"/>
        <end position="255"/>
    </location>
</feature>
<evidence type="ECO:0000256" key="7">
    <source>
        <dbReference type="ARBA" id="ARBA00023136"/>
    </source>
</evidence>
<evidence type="ECO:0000313" key="10">
    <source>
        <dbReference type="Proteomes" id="UP000223913"/>
    </source>
</evidence>
<dbReference type="Pfam" id="PF01925">
    <property type="entry name" value="TauE"/>
    <property type="match status" value="1"/>
</dbReference>
<evidence type="ECO:0000256" key="1">
    <source>
        <dbReference type="ARBA" id="ARBA00004651"/>
    </source>
</evidence>
<sequence length="257" mass="28418">MDTWTIIIALLGSFVAGVINTLAGNGSAITLTILTEVLGLPGNLANGTNRVGVFTQTAASTYGFFRNGKLDFANRRLHIICTIIGAILGTILATQISNEQFRQVFRFLMIIMLLVILVKPARWLRETDLEVQPSKWVIIPAFLALGFYGGFIQMGMGIIFLAVTVLGARFSLLDANVLKSFIIAIYTIPVLIIFHVQGLIDWKFGLFMAIGQTVGGYLMAHYASRFPSANIWAYRLLVLMVIVAIIKLFDLHLLFFN</sequence>
<evidence type="ECO:0000256" key="4">
    <source>
        <dbReference type="ARBA" id="ARBA00022475"/>
    </source>
</evidence>
<comment type="subcellular location">
    <subcellularLocation>
        <location evidence="1 8">Cell membrane</location>
        <topology evidence="1 8">Multi-pass membrane protein</topology>
    </subcellularLocation>
</comment>
<keyword evidence="4 8" id="KW-1003">Cell membrane</keyword>
<keyword evidence="7 8" id="KW-0472">Membrane</keyword>
<comment type="similarity">
    <text evidence="2 8">Belongs to the 4-toluene sulfonate uptake permease (TSUP) (TC 2.A.102) family.</text>
</comment>
<reference evidence="9 10" key="1">
    <citation type="submission" date="2017-10" db="EMBL/GenBank/DDBJ databases">
        <title>The draft genome sequence of Lewinella nigricans NBRC 102662.</title>
        <authorList>
            <person name="Wang K."/>
        </authorList>
    </citation>
    <scope>NUCLEOTIDE SEQUENCE [LARGE SCALE GENOMIC DNA]</scope>
    <source>
        <strain evidence="9 10">NBRC 102662</strain>
    </source>
</reference>
<keyword evidence="10" id="KW-1185">Reference proteome</keyword>
<dbReference type="GO" id="GO:0005886">
    <property type="term" value="C:plasma membrane"/>
    <property type="evidence" value="ECO:0007669"/>
    <property type="project" value="UniProtKB-SubCell"/>
</dbReference>
<proteinExistence type="inferred from homology"/>
<feature type="transmembrane region" description="Helical" evidence="8">
    <location>
        <begin position="104"/>
        <end position="124"/>
    </location>
</feature>
<gene>
    <name evidence="9" type="ORF">CRP01_28235</name>
</gene>
<evidence type="ECO:0000256" key="8">
    <source>
        <dbReference type="RuleBase" id="RU363041"/>
    </source>
</evidence>
<evidence type="ECO:0000256" key="3">
    <source>
        <dbReference type="ARBA" id="ARBA00022448"/>
    </source>
</evidence>
<accession>A0A2D0N455</accession>
<dbReference type="RefSeq" id="WP_099153413.1">
    <property type="nucleotide sequence ID" value="NZ_PDUD01000033.1"/>
</dbReference>
<dbReference type="InterPro" id="IPR002781">
    <property type="entry name" value="TM_pro_TauE-like"/>
</dbReference>
<evidence type="ECO:0000256" key="5">
    <source>
        <dbReference type="ARBA" id="ARBA00022692"/>
    </source>
</evidence>
<keyword evidence="5 8" id="KW-0812">Transmembrane</keyword>
<keyword evidence="3" id="KW-0813">Transport</keyword>
<feature type="transmembrane region" description="Helical" evidence="8">
    <location>
        <begin position="202"/>
        <end position="220"/>
    </location>
</feature>